<keyword evidence="2" id="KW-1185">Reference proteome</keyword>
<reference evidence="1 2" key="1">
    <citation type="submission" date="2018-08" db="EMBL/GenBank/DDBJ databases">
        <title>The draft genome squence of Brumimicrobium sp. N62.</title>
        <authorList>
            <person name="Du Z.-J."/>
            <person name="Luo H.-R."/>
        </authorList>
    </citation>
    <scope>NUCLEOTIDE SEQUENCE [LARGE SCALE GENOMIC DNA]</scope>
    <source>
        <strain evidence="1 2">N62</strain>
    </source>
</reference>
<sequence length="125" mass="13797">MNYFITTIIGLFLTLNSILTIPYSKVESAFSKGNATEIMNLGTAKTLISIEGNEGVYSKSQGTQILASFFKENPPKSFSFNFKGKESGASTFAIGKYVSSKEYKVSIKFKNLKSSHRIESITISR</sequence>
<organism evidence="1 2">
    <name type="scientific">Brumimicrobium aurantiacum</name>
    <dbReference type="NCBI Taxonomy" id="1737063"/>
    <lineage>
        <taxon>Bacteria</taxon>
        <taxon>Pseudomonadati</taxon>
        <taxon>Bacteroidota</taxon>
        <taxon>Flavobacteriia</taxon>
        <taxon>Flavobacteriales</taxon>
        <taxon>Crocinitomicaceae</taxon>
        <taxon>Brumimicrobium</taxon>
    </lineage>
</organism>
<dbReference type="EMBL" id="QURB01000010">
    <property type="protein sequence ID" value="RFC53298.1"/>
    <property type="molecule type" value="Genomic_DNA"/>
</dbReference>
<gene>
    <name evidence="1" type="ORF">DXU93_13935</name>
</gene>
<dbReference type="InterPro" id="IPR031977">
    <property type="entry name" value="DUF4783"/>
</dbReference>
<accession>A0A3E1EUU1</accession>
<protein>
    <submittedName>
        <fullName evidence="1">DUF4783 domain-containing protein</fullName>
    </submittedName>
</protein>
<dbReference type="Proteomes" id="UP000257127">
    <property type="component" value="Unassembled WGS sequence"/>
</dbReference>
<proteinExistence type="predicted"/>
<dbReference type="Pfam" id="PF16022">
    <property type="entry name" value="DUF4783"/>
    <property type="match status" value="1"/>
</dbReference>
<dbReference type="RefSeq" id="WP_116881919.1">
    <property type="nucleotide sequence ID" value="NZ_QURB01000010.1"/>
</dbReference>
<evidence type="ECO:0000313" key="2">
    <source>
        <dbReference type="Proteomes" id="UP000257127"/>
    </source>
</evidence>
<evidence type="ECO:0000313" key="1">
    <source>
        <dbReference type="EMBL" id="RFC53298.1"/>
    </source>
</evidence>
<dbReference type="Gene3D" id="3.10.450.50">
    <property type="match status" value="1"/>
</dbReference>
<dbReference type="OrthoDB" id="1524766at2"/>
<name>A0A3E1EUU1_9FLAO</name>
<comment type="caution">
    <text evidence="1">The sequence shown here is derived from an EMBL/GenBank/DDBJ whole genome shotgun (WGS) entry which is preliminary data.</text>
</comment>
<dbReference type="AlphaFoldDB" id="A0A3E1EUU1"/>